<evidence type="ECO:0000313" key="2">
    <source>
        <dbReference type="EMBL" id="QTN37219.1"/>
    </source>
</evidence>
<dbReference type="Pfam" id="PF08379">
    <property type="entry name" value="Bact_transglu_N"/>
    <property type="match status" value="1"/>
</dbReference>
<dbReference type="SUPFAM" id="SSF54001">
    <property type="entry name" value="Cysteine proteinases"/>
    <property type="match status" value="1"/>
</dbReference>
<protein>
    <submittedName>
        <fullName evidence="2">Transglutaminase family protein</fullName>
    </submittedName>
</protein>
<dbReference type="RefSeq" id="WP_209357927.1">
    <property type="nucleotide sequence ID" value="NZ_CP060010.1"/>
</dbReference>
<organism evidence="2 3">
    <name type="scientific">Cognatishimia activa</name>
    <dbReference type="NCBI Taxonomy" id="1715691"/>
    <lineage>
        <taxon>Bacteria</taxon>
        <taxon>Pseudomonadati</taxon>
        <taxon>Pseudomonadota</taxon>
        <taxon>Alphaproteobacteria</taxon>
        <taxon>Rhodobacterales</taxon>
        <taxon>Paracoccaceae</taxon>
        <taxon>Cognatishimia</taxon>
    </lineage>
</organism>
<dbReference type="AlphaFoldDB" id="A0A975ESA3"/>
<feature type="domain" description="Transglutaminase-like" evidence="1">
    <location>
        <begin position="165"/>
        <end position="229"/>
    </location>
</feature>
<dbReference type="Gene3D" id="3.10.620.30">
    <property type="match status" value="1"/>
</dbReference>
<dbReference type="InterPro" id="IPR013589">
    <property type="entry name" value="Bac_transglu_N"/>
</dbReference>
<name>A0A975ESA3_9RHOB</name>
<proteinExistence type="predicted"/>
<dbReference type="InterPro" id="IPR038765">
    <property type="entry name" value="Papain-like_cys_pep_sf"/>
</dbReference>
<dbReference type="Proteomes" id="UP000665026">
    <property type="component" value="Chromosome"/>
</dbReference>
<evidence type="ECO:0000259" key="1">
    <source>
        <dbReference type="SMART" id="SM00460"/>
    </source>
</evidence>
<dbReference type="PANTHER" id="PTHR33490:SF6">
    <property type="entry name" value="SLL1049 PROTEIN"/>
    <property type="match status" value="1"/>
</dbReference>
<dbReference type="KEGG" id="cact:HZ995_06885"/>
<evidence type="ECO:0000313" key="3">
    <source>
        <dbReference type="Proteomes" id="UP000665026"/>
    </source>
</evidence>
<dbReference type="Pfam" id="PF01841">
    <property type="entry name" value="Transglut_core"/>
    <property type="match status" value="1"/>
</dbReference>
<accession>A0A975ESA3</accession>
<sequence>MDKTRRLTVRHVTTYSYDVPVHYALQRLRLTPKDGPGQKVLEWSTKVTGGVVQCGFDDQFQNRTELVKVDAGATTVEFLCEGVIEVEDLAGASGKHRGYAPLWLYEQQTPTTKPGPAIRALISDMLKQRKEMDDIPLLHALSAEILKTVSYSIGATDSAFTAEDAMAEGKGVCQDHAHIMISVARALGFPARYVSGYLLMDDRVDQDATHAWCEIHVTGLGWVGFDVSNGISPDSRYITVAIGRDYRDAAPILGIRQGEGEERLDVALQVQQ</sequence>
<dbReference type="PANTHER" id="PTHR33490">
    <property type="entry name" value="BLR5614 PROTEIN-RELATED"/>
    <property type="match status" value="1"/>
</dbReference>
<reference evidence="2" key="1">
    <citation type="submission" date="2020-07" db="EMBL/GenBank/DDBJ databases">
        <title>Genome sequences of bacteria associated with the marine, planktonic diatom Thalassiosira profunda strain ECT2AJA-044.</title>
        <authorList>
            <person name="Gargas C.B."/>
            <person name="Roberts W.R."/>
            <person name="Alverson A.J."/>
        </authorList>
    </citation>
    <scope>NUCLEOTIDE SEQUENCE</scope>
    <source>
        <strain evidence="2">ECT2AJA-044</strain>
    </source>
</reference>
<dbReference type="SMART" id="SM00460">
    <property type="entry name" value="TGc"/>
    <property type="match status" value="1"/>
</dbReference>
<dbReference type="InterPro" id="IPR002931">
    <property type="entry name" value="Transglutaminase-like"/>
</dbReference>
<dbReference type="EMBL" id="CP060010">
    <property type="protein sequence ID" value="QTN37219.1"/>
    <property type="molecule type" value="Genomic_DNA"/>
</dbReference>
<gene>
    <name evidence="2" type="ORF">HZ995_06885</name>
</gene>